<dbReference type="PANTHER" id="PTHR24121">
    <property type="entry name" value="NO MECHANORECEPTOR POTENTIAL C, ISOFORM D-RELATED"/>
    <property type="match status" value="1"/>
</dbReference>
<dbReference type="RefSeq" id="WP_232890691.1">
    <property type="nucleotide sequence ID" value="NZ_JAJSPM010000005.1"/>
</dbReference>
<evidence type="ECO:0000313" key="3">
    <source>
        <dbReference type="Proteomes" id="UP001320170"/>
    </source>
</evidence>
<dbReference type="EMBL" id="JAJTND010000004">
    <property type="protein sequence ID" value="MCE3532153.1"/>
    <property type="molecule type" value="Genomic_DNA"/>
</dbReference>
<name>A0ABS8X4U3_9GAMM</name>
<dbReference type="Pfam" id="PF12796">
    <property type="entry name" value="Ank_2"/>
    <property type="match status" value="1"/>
</dbReference>
<dbReference type="Proteomes" id="UP001320170">
    <property type="component" value="Unassembled WGS sequence"/>
</dbReference>
<sequence length="419" mass="47999">MRSKHLLDLMYDDEFDKFDEFTDLLQQCTSEDLKQEVTTSGDNILFRAFYFHDARYFQALLASNACDQSVLEWATTPGKRTILHDAIEEIKGKGTSEISKVGLILNHPGFKIEYLKKETSLGSTPIELVIKHQHTEALKQIINHPQCTAPIFRSLLTHAVVHNNIQALKEIIGHPKSPEDTFRFILQEAIVHNKPDVLRTIMEHRDCPKDLFSFTETHTALHDAVRKNQPSPVVIKLIVQSKKIDTDFLRIKDDKGKTALDLALEAGNAAVLEVLLESPHCTVDFIKQENIRGKANKTHDKQIIDLVKKHEGRDSYKKIYQSVKSGEDIRLQQAADLLRDYSTPLRYARFHWNRNHTKKVDEILKEIGKEITTIDELVDRLSALQETLPNKIGSLSRRIEFIKKEFAHSEIEKGNDLTV</sequence>
<dbReference type="PANTHER" id="PTHR24121:SF23">
    <property type="entry name" value="NO MECHANORECEPTOR POTENTIAL C, ISOFORM H"/>
    <property type="match status" value="1"/>
</dbReference>
<reference evidence="2 3" key="1">
    <citation type="journal article" date="2024" name="Pathogens">
        <title>Characterization of a Novel Species of Legionella Isolated from a Healthcare Facility: Legionella resiliens sp. nov.</title>
        <authorList>
            <person name="Cristino S."/>
            <person name="Pascale M.R."/>
            <person name="Marino F."/>
            <person name="Derelitto C."/>
            <person name="Salaris S."/>
            <person name="Orsini M."/>
            <person name="Squarzoni S."/>
            <person name="Grottola A."/>
            <person name="Girolamini L."/>
        </authorList>
    </citation>
    <scope>NUCLEOTIDE SEQUENCE [LARGE SCALE GENOMIC DNA]</scope>
    <source>
        <strain evidence="2 3">8cVS16</strain>
    </source>
</reference>
<feature type="domain" description="RavJ-like C-terminal" evidence="1">
    <location>
        <begin position="314"/>
        <end position="403"/>
    </location>
</feature>
<keyword evidence="3" id="KW-1185">Reference proteome</keyword>
<organism evidence="2 3">
    <name type="scientific">Legionella resiliens</name>
    <dbReference type="NCBI Taxonomy" id="2905958"/>
    <lineage>
        <taxon>Bacteria</taxon>
        <taxon>Pseudomonadati</taxon>
        <taxon>Pseudomonadota</taxon>
        <taxon>Gammaproteobacteria</taxon>
        <taxon>Legionellales</taxon>
        <taxon>Legionellaceae</taxon>
        <taxon>Legionella</taxon>
    </lineage>
</organism>
<comment type="caution">
    <text evidence="2">The sequence shown here is derived from an EMBL/GenBank/DDBJ whole genome shotgun (WGS) entry which is preliminary data.</text>
</comment>
<dbReference type="SMART" id="SM00248">
    <property type="entry name" value="ANK"/>
    <property type="match status" value="7"/>
</dbReference>
<dbReference type="InterPro" id="IPR041234">
    <property type="entry name" value="RavJ-like_C"/>
</dbReference>
<dbReference type="InterPro" id="IPR036770">
    <property type="entry name" value="Ankyrin_rpt-contain_sf"/>
</dbReference>
<gene>
    <name evidence="2" type="ORF">LXO92_07165</name>
</gene>
<accession>A0ABS8X4U3</accession>
<dbReference type="Pfam" id="PF18493">
    <property type="entry name" value="DUF5617"/>
    <property type="match status" value="1"/>
</dbReference>
<proteinExistence type="predicted"/>
<dbReference type="InterPro" id="IPR002110">
    <property type="entry name" value="Ankyrin_rpt"/>
</dbReference>
<evidence type="ECO:0000259" key="1">
    <source>
        <dbReference type="Pfam" id="PF18493"/>
    </source>
</evidence>
<dbReference type="SUPFAM" id="SSF48403">
    <property type="entry name" value="Ankyrin repeat"/>
    <property type="match status" value="1"/>
</dbReference>
<protein>
    <submittedName>
        <fullName evidence="2">DUF5617 domain-containing protein</fullName>
    </submittedName>
</protein>
<dbReference type="Gene3D" id="1.25.40.20">
    <property type="entry name" value="Ankyrin repeat-containing domain"/>
    <property type="match status" value="1"/>
</dbReference>
<evidence type="ECO:0000313" key="2">
    <source>
        <dbReference type="EMBL" id="MCE3532153.1"/>
    </source>
</evidence>